<dbReference type="EMBL" id="RYFG02000115">
    <property type="protein sequence ID" value="TRW90863.1"/>
    <property type="molecule type" value="Genomic_DNA"/>
</dbReference>
<proteinExistence type="predicted"/>
<organism evidence="1 2">
    <name type="scientific">Candidatus Methylobacter oryzae</name>
    <dbReference type="NCBI Taxonomy" id="2497749"/>
    <lineage>
        <taxon>Bacteria</taxon>
        <taxon>Pseudomonadati</taxon>
        <taxon>Pseudomonadota</taxon>
        <taxon>Gammaproteobacteria</taxon>
        <taxon>Methylococcales</taxon>
        <taxon>Methylococcaceae</taxon>
        <taxon>Methylobacter</taxon>
    </lineage>
</organism>
<dbReference type="Proteomes" id="UP000733744">
    <property type="component" value="Unassembled WGS sequence"/>
</dbReference>
<name>A0ABY3C6E9_9GAMM</name>
<evidence type="ECO:0000313" key="2">
    <source>
        <dbReference type="Proteomes" id="UP000733744"/>
    </source>
</evidence>
<keyword evidence="2" id="KW-1185">Reference proteome</keyword>
<protein>
    <submittedName>
        <fullName evidence="1">DNA-binding protein</fullName>
    </submittedName>
</protein>
<comment type="caution">
    <text evidence="1">The sequence shown here is derived from an EMBL/GenBank/DDBJ whole genome shotgun (WGS) entry which is preliminary data.</text>
</comment>
<gene>
    <name evidence="1" type="ORF">EKO24_018090</name>
</gene>
<reference evidence="1 2" key="1">
    <citation type="journal article" date="2019" name="Antonie Van Leeuwenhoek">
        <title>Description of 'Ca. Methylobacter oryzae' KRF1, a novel species from the environmentally important Methylobacter clade 2.</title>
        <authorList>
            <person name="Khatri K."/>
            <person name="Mohite J.A."/>
            <person name="Pandit P.S."/>
            <person name="Bahulikar R."/>
            <person name="Rahalkar M.C."/>
        </authorList>
    </citation>
    <scope>NUCLEOTIDE SEQUENCE [LARGE SCALE GENOMIC DNA]</scope>
    <source>
        <strain evidence="1 2">KRF1</strain>
    </source>
</reference>
<evidence type="ECO:0000313" key="1">
    <source>
        <dbReference type="EMBL" id="TRW90863.1"/>
    </source>
</evidence>
<sequence>MNKTELENLAALRIKEAGVLLTADCYQGAYYLVGYAVECLLKACIAKQVKEFDFPDKKLANDCYTHKLADLVITAGLKQKLAEEEKRNKEFKLNWAVVVEWSEESRYKGAITKPEAYDLFTAITDNESGVLPWLKKFL</sequence>
<dbReference type="GO" id="GO:0003677">
    <property type="term" value="F:DNA binding"/>
    <property type="evidence" value="ECO:0007669"/>
    <property type="project" value="UniProtKB-KW"/>
</dbReference>
<keyword evidence="1" id="KW-0238">DNA-binding</keyword>
<dbReference type="RefSeq" id="WP_127027631.1">
    <property type="nucleotide sequence ID" value="NZ_RYFG02000115.1"/>
</dbReference>
<accession>A0ABY3C6E9</accession>